<dbReference type="OrthoDB" id="9795242at2"/>
<dbReference type="SUPFAM" id="SSF48498">
    <property type="entry name" value="Tetracyclin repressor-like, C-terminal domain"/>
    <property type="match status" value="1"/>
</dbReference>
<reference evidence="6 7" key="1">
    <citation type="submission" date="2014-11" db="EMBL/GenBank/DDBJ databases">
        <title>Genomics and ecophysiology of heterotrophic nitrogen fixing bacteria isolated from estuarine surface water.</title>
        <authorList>
            <person name="Bentzon-Tilia M."/>
            <person name="Severin I."/>
            <person name="Hansen L.H."/>
            <person name="Riemann L."/>
        </authorList>
    </citation>
    <scope>NUCLEOTIDE SEQUENCE [LARGE SCALE GENOMIC DNA]</scope>
    <source>
        <strain evidence="6 7">BAL398</strain>
    </source>
</reference>
<evidence type="ECO:0000313" key="7">
    <source>
        <dbReference type="Proteomes" id="UP000032515"/>
    </source>
</evidence>
<dbReference type="Proteomes" id="UP000032515">
    <property type="component" value="Unassembled WGS sequence"/>
</dbReference>
<dbReference type="InterPro" id="IPR036271">
    <property type="entry name" value="Tet_transcr_reg_TetR-rel_C_sf"/>
</dbReference>
<evidence type="ECO:0000256" key="4">
    <source>
        <dbReference type="PROSITE-ProRule" id="PRU00335"/>
    </source>
</evidence>
<dbReference type="Pfam" id="PF00440">
    <property type="entry name" value="TetR_N"/>
    <property type="match status" value="1"/>
</dbReference>
<evidence type="ECO:0000259" key="5">
    <source>
        <dbReference type="PROSITE" id="PS50977"/>
    </source>
</evidence>
<keyword evidence="3" id="KW-0804">Transcription</keyword>
<dbReference type="PROSITE" id="PS01081">
    <property type="entry name" value="HTH_TETR_1"/>
    <property type="match status" value="1"/>
</dbReference>
<protein>
    <submittedName>
        <fullName evidence="6">TetR family transcriptional regulator</fullName>
    </submittedName>
</protein>
<comment type="caution">
    <text evidence="6">The sequence shown here is derived from an EMBL/GenBank/DDBJ whole genome shotgun (WGS) entry which is preliminary data.</text>
</comment>
<keyword evidence="2 4" id="KW-0238">DNA-binding</keyword>
<dbReference type="PROSITE" id="PS50977">
    <property type="entry name" value="HTH_TETR_2"/>
    <property type="match status" value="1"/>
</dbReference>
<dbReference type="PANTHER" id="PTHR47506:SF1">
    <property type="entry name" value="HTH-TYPE TRANSCRIPTIONAL REGULATOR YJDC"/>
    <property type="match status" value="1"/>
</dbReference>
<dbReference type="InterPro" id="IPR011075">
    <property type="entry name" value="TetR_C"/>
</dbReference>
<dbReference type="InterPro" id="IPR023772">
    <property type="entry name" value="DNA-bd_HTH_TetR-type_CS"/>
</dbReference>
<dbReference type="Gene3D" id="1.10.10.60">
    <property type="entry name" value="Homeodomain-like"/>
    <property type="match status" value="1"/>
</dbReference>
<feature type="domain" description="HTH tetR-type" evidence="5">
    <location>
        <begin position="6"/>
        <end position="66"/>
    </location>
</feature>
<gene>
    <name evidence="6" type="ORF">OO17_20940</name>
</gene>
<evidence type="ECO:0000256" key="3">
    <source>
        <dbReference type="ARBA" id="ARBA00023163"/>
    </source>
</evidence>
<dbReference type="SUPFAM" id="SSF46689">
    <property type="entry name" value="Homeodomain-like"/>
    <property type="match status" value="1"/>
</dbReference>
<dbReference type="PANTHER" id="PTHR47506">
    <property type="entry name" value="TRANSCRIPTIONAL REGULATORY PROTEIN"/>
    <property type="match status" value="1"/>
</dbReference>
<dbReference type="InterPro" id="IPR009057">
    <property type="entry name" value="Homeodomain-like_sf"/>
</dbReference>
<sequence>MARPREFDERAVIDAAMEQFWLHGYEATSVRDLADRMGIAGASLYNAFGDKRTLYRNALSRYLEQTFRERIRRIESTMPAHEAIVAFFGEIVDRSVTDKRRRGCMLVNSTLEHVPEDRDFQQIVATFLGDVEAFFLRCLASGQRDGTVSASQSAEDLARMLLGQLLGIRVLARIKPDRDLFEGMLRPIFALVFVENARPSKKKSN</sequence>
<dbReference type="GO" id="GO:0003677">
    <property type="term" value="F:DNA binding"/>
    <property type="evidence" value="ECO:0007669"/>
    <property type="project" value="UniProtKB-UniRule"/>
</dbReference>
<name>A0A0D7EEN0_RHOPL</name>
<dbReference type="Gene3D" id="1.10.357.10">
    <property type="entry name" value="Tetracycline Repressor, domain 2"/>
    <property type="match status" value="1"/>
</dbReference>
<dbReference type="EMBL" id="JXXE01000448">
    <property type="protein sequence ID" value="KIZ39244.1"/>
    <property type="molecule type" value="Genomic_DNA"/>
</dbReference>
<keyword evidence="1" id="KW-0805">Transcription regulation</keyword>
<feature type="DNA-binding region" description="H-T-H motif" evidence="4">
    <location>
        <begin position="29"/>
        <end position="48"/>
    </location>
</feature>
<evidence type="ECO:0000256" key="1">
    <source>
        <dbReference type="ARBA" id="ARBA00023015"/>
    </source>
</evidence>
<dbReference type="InterPro" id="IPR001647">
    <property type="entry name" value="HTH_TetR"/>
</dbReference>
<dbReference type="PATRIC" id="fig|1076.23.peg.4864"/>
<evidence type="ECO:0000313" key="6">
    <source>
        <dbReference type="EMBL" id="KIZ39244.1"/>
    </source>
</evidence>
<evidence type="ECO:0000256" key="2">
    <source>
        <dbReference type="ARBA" id="ARBA00023125"/>
    </source>
</evidence>
<proteinExistence type="predicted"/>
<accession>A0A0D7EEN0</accession>
<organism evidence="6 7">
    <name type="scientific">Rhodopseudomonas palustris</name>
    <dbReference type="NCBI Taxonomy" id="1076"/>
    <lineage>
        <taxon>Bacteria</taxon>
        <taxon>Pseudomonadati</taxon>
        <taxon>Pseudomonadota</taxon>
        <taxon>Alphaproteobacteria</taxon>
        <taxon>Hyphomicrobiales</taxon>
        <taxon>Nitrobacteraceae</taxon>
        <taxon>Rhodopseudomonas</taxon>
    </lineage>
</organism>
<dbReference type="Pfam" id="PF16925">
    <property type="entry name" value="TetR_C_13"/>
    <property type="match status" value="1"/>
</dbReference>
<dbReference type="AlphaFoldDB" id="A0A0D7EEN0"/>